<sequence length="502" mass="56590">MVRMLKVSVERKTFLVRFKGESDGKWCSLTEHSKGSISTLGFEKEEERQCSEERFIHKHVGPLYRSFANVIREERLRRGGLVPVGRWARAVVCECTADCDNWVEVGRALPRRLGQKGVVTIVPFLGRKGLFFVETIEEALSLQDLRFLEIKEGYTIQLRRWSPRENSEVVGKFRGGWIKLRGLPFHLWSEEHLKKIVEQWGTVIEIDWQTLKLFDFCKARVRILMKERSVLSALIEVLDGGWVFTISVAVVGVEEVRRGREMGESTREDFVPHSWKCGGRRVERDRSTTNGSSSIRAVGKMKKGGESQKAEIIPVGTHGKRGPEVVNSWFLTSSSSILNSNKQRLGSAGLEQVGEAWAEGDKAYSNDEEGHRASNSKQERRAQSPLNPSPLVEANLGWERGFNLKGQLKLFDLCKARVRILMNVVGVEEVRQGREMGESTREDFVPHSWTCGGRRVERDRSTTDGSSSVGAVGKMNKGGESQKAETIPVATHGKRRPEVVNS</sequence>
<evidence type="ECO:0000313" key="3">
    <source>
        <dbReference type="Proteomes" id="UP001227230"/>
    </source>
</evidence>
<dbReference type="Proteomes" id="UP001227230">
    <property type="component" value="Chromosome 2"/>
</dbReference>
<evidence type="ECO:0000256" key="1">
    <source>
        <dbReference type="SAM" id="MobiDB-lite"/>
    </source>
</evidence>
<dbReference type="PANTHER" id="PTHR34427:SF5">
    <property type="entry name" value="DUF4283 DOMAIN-CONTAINING PROTEIN"/>
    <property type="match status" value="1"/>
</dbReference>
<keyword evidence="3" id="KW-1185">Reference proteome</keyword>
<reference evidence="2 3" key="1">
    <citation type="journal article" date="2023" name="Hortic Res">
        <title>The complete reference genome for grapevine (Vitis vinifera L.) genetics and breeding.</title>
        <authorList>
            <person name="Shi X."/>
            <person name="Cao S."/>
            <person name="Wang X."/>
            <person name="Huang S."/>
            <person name="Wang Y."/>
            <person name="Liu Z."/>
            <person name="Liu W."/>
            <person name="Leng X."/>
            <person name="Peng Y."/>
            <person name="Wang N."/>
            <person name="Wang Y."/>
            <person name="Ma Z."/>
            <person name="Xu X."/>
            <person name="Zhang F."/>
            <person name="Xue H."/>
            <person name="Zhong H."/>
            <person name="Wang Y."/>
            <person name="Zhang K."/>
            <person name="Velt A."/>
            <person name="Avia K."/>
            <person name="Holtgrawe D."/>
            <person name="Grimplet J."/>
            <person name="Matus J.T."/>
            <person name="Ware D."/>
            <person name="Wu X."/>
            <person name="Wang H."/>
            <person name="Liu C."/>
            <person name="Fang Y."/>
            <person name="Rustenholz C."/>
            <person name="Cheng Z."/>
            <person name="Xiao H."/>
            <person name="Zhou Y."/>
        </authorList>
    </citation>
    <scope>NUCLEOTIDE SEQUENCE [LARGE SCALE GENOMIC DNA]</scope>
    <source>
        <strain evidence="3">cv. Pinot noir / PN40024</strain>
        <tissue evidence="2">Leaf</tissue>
    </source>
</reference>
<name>A0ABY9BJ53_VITVI</name>
<feature type="region of interest" description="Disordered" evidence="1">
    <location>
        <begin position="281"/>
        <end position="307"/>
    </location>
</feature>
<protein>
    <recommendedName>
        <fullName evidence="4">DUF4283 domain-containing protein</fullName>
    </recommendedName>
</protein>
<feature type="region of interest" description="Disordered" evidence="1">
    <location>
        <begin position="455"/>
        <end position="502"/>
    </location>
</feature>
<proteinExistence type="predicted"/>
<organism evidence="2 3">
    <name type="scientific">Vitis vinifera</name>
    <name type="common">Grape</name>
    <dbReference type="NCBI Taxonomy" id="29760"/>
    <lineage>
        <taxon>Eukaryota</taxon>
        <taxon>Viridiplantae</taxon>
        <taxon>Streptophyta</taxon>
        <taxon>Embryophyta</taxon>
        <taxon>Tracheophyta</taxon>
        <taxon>Spermatophyta</taxon>
        <taxon>Magnoliopsida</taxon>
        <taxon>eudicotyledons</taxon>
        <taxon>Gunneridae</taxon>
        <taxon>Pentapetalae</taxon>
        <taxon>rosids</taxon>
        <taxon>Vitales</taxon>
        <taxon>Vitaceae</taxon>
        <taxon>Viteae</taxon>
        <taxon>Vitis</taxon>
    </lineage>
</organism>
<evidence type="ECO:0008006" key="4">
    <source>
        <dbReference type="Google" id="ProtNLM"/>
    </source>
</evidence>
<accession>A0ABY9BJ53</accession>
<dbReference type="PANTHER" id="PTHR34427">
    <property type="entry name" value="DUF4283 DOMAIN PROTEIN"/>
    <property type="match status" value="1"/>
</dbReference>
<gene>
    <name evidence="2" type="ORF">VitviT2T_002619</name>
</gene>
<evidence type="ECO:0000313" key="2">
    <source>
        <dbReference type="EMBL" id="WJZ82896.1"/>
    </source>
</evidence>
<dbReference type="EMBL" id="CP126649">
    <property type="protein sequence ID" value="WJZ82896.1"/>
    <property type="molecule type" value="Genomic_DNA"/>
</dbReference>
<feature type="region of interest" description="Disordered" evidence="1">
    <location>
        <begin position="363"/>
        <end position="389"/>
    </location>
</feature>
<feature type="compositionally biased region" description="Basic and acidic residues" evidence="1">
    <location>
        <begin position="363"/>
        <end position="382"/>
    </location>
</feature>